<dbReference type="EMBL" id="ML208296">
    <property type="protein sequence ID" value="TFK71529.1"/>
    <property type="molecule type" value="Genomic_DNA"/>
</dbReference>
<dbReference type="Proteomes" id="UP000308600">
    <property type="component" value="Unassembled WGS sequence"/>
</dbReference>
<proteinExistence type="predicted"/>
<keyword evidence="2" id="KW-1185">Reference proteome</keyword>
<protein>
    <submittedName>
        <fullName evidence="1">Uncharacterized protein</fullName>
    </submittedName>
</protein>
<reference evidence="1 2" key="1">
    <citation type="journal article" date="2019" name="Nat. Ecol. Evol.">
        <title>Megaphylogeny resolves global patterns of mushroom evolution.</title>
        <authorList>
            <person name="Varga T."/>
            <person name="Krizsan K."/>
            <person name="Foldi C."/>
            <person name="Dima B."/>
            <person name="Sanchez-Garcia M."/>
            <person name="Sanchez-Ramirez S."/>
            <person name="Szollosi G.J."/>
            <person name="Szarkandi J.G."/>
            <person name="Papp V."/>
            <person name="Albert L."/>
            <person name="Andreopoulos W."/>
            <person name="Angelini C."/>
            <person name="Antonin V."/>
            <person name="Barry K.W."/>
            <person name="Bougher N.L."/>
            <person name="Buchanan P."/>
            <person name="Buyck B."/>
            <person name="Bense V."/>
            <person name="Catcheside P."/>
            <person name="Chovatia M."/>
            <person name="Cooper J."/>
            <person name="Damon W."/>
            <person name="Desjardin D."/>
            <person name="Finy P."/>
            <person name="Geml J."/>
            <person name="Haridas S."/>
            <person name="Hughes K."/>
            <person name="Justo A."/>
            <person name="Karasinski D."/>
            <person name="Kautmanova I."/>
            <person name="Kiss B."/>
            <person name="Kocsube S."/>
            <person name="Kotiranta H."/>
            <person name="LaButti K.M."/>
            <person name="Lechner B.E."/>
            <person name="Liimatainen K."/>
            <person name="Lipzen A."/>
            <person name="Lukacs Z."/>
            <person name="Mihaltcheva S."/>
            <person name="Morgado L.N."/>
            <person name="Niskanen T."/>
            <person name="Noordeloos M.E."/>
            <person name="Ohm R.A."/>
            <person name="Ortiz-Santana B."/>
            <person name="Ovrebo C."/>
            <person name="Racz N."/>
            <person name="Riley R."/>
            <person name="Savchenko A."/>
            <person name="Shiryaev A."/>
            <person name="Soop K."/>
            <person name="Spirin V."/>
            <person name="Szebenyi C."/>
            <person name="Tomsovsky M."/>
            <person name="Tulloss R.E."/>
            <person name="Uehling J."/>
            <person name="Grigoriev I.V."/>
            <person name="Vagvolgyi C."/>
            <person name="Papp T."/>
            <person name="Martin F.M."/>
            <person name="Miettinen O."/>
            <person name="Hibbett D.S."/>
            <person name="Nagy L.G."/>
        </authorList>
    </citation>
    <scope>NUCLEOTIDE SEQUENCE [LARGE SCALE GENOMIC DNA]</scope>
    <source>
        <strain evidence="1 2">NL-1719</strain>
    </source>
</reference>
<evidence type="ECO:0000313" key="2">
    <source>
        <dbReference type="Proteomes" id="UP000308600"/>
    </source>
</evidence>
<sequence length="2220" mass="242083">MASSLAVQLAQNASLNSALLVDRSRRKPTASYLFTGPDADQYDLVSIHALAVNGLMQLIKLDLASQASSSGTPSATAGDGIEHEGVDEEQDDVENVYLGMLNAAATGGLPKANTRSRLEDYEDELFSDSVKGLDRTLLNKEKAKGLDVILEGFMNELGPWLLEPPCGRVLEWLVRRFRVNEFNVDAVIRLFLPYHESPHFAKMLSILHLKPNTTWSFLIPFKSAAQALPRTALVTAMLKDSDVARFVSTILPDTIKQGLRSSSSSRGSSKRKRRSLKLHHTLIAFNVATILEFVERSRKLDEGTVAFLLPAILEGTQSGKEGEGEVGVGKKKHVDVESHVSKDAILGSYVLLAALSQKCDFAPKALEVVVASMTACAKWVKTEQFLNALVVVCQPQEQLQRFSPGVVKNVVKLTEIETKLADALRWAGVEKVVCPLLGGLVHRLSEDKSSTILESLISNPNTPSIIISTATTLLISLAINSEVPATQVATARVLLSLVQQRYPVILQNAGKQLVEDGDDEDDEVKEKIEQLTISLSITHTSTASTSLSADSKVLDLIVGSSSADSTVRVVSVKGLLKLLSSSSSSELDINERDAISSALLARTQDTHPEVVELLYGAGDSALDAAIPVLIKDPHVLVSNIIQALGTTNPSVEVKPKKALVKLHLGFIVSYLLLGSAEEGKEVKADVIEKVFWGLVYPFLVYTKPRQHTAELVWDVVKELEGKLGDGGLESLGPFELIKGCVTVVEEGRGDGASDQAERMVGINEAVVKLIAGKLFALLISCGLRIDRSSENMLKSNEFHQHLDVLLRSLRDRNSHTRTFSYLIARGLVGIMSGEQQVDVVIRVLDAAGLQQFEMALGEGGTSKKDAYDKCLDDLALGKSIVSKPSSSSTSQYLQVSLLALAASIPRPQGVLLNWFSGSPSNSNPPTQDAAGPHGQKNKGVQYVQLIRSIYRVVNTGLNVPALMTSILGTMFISLKDDALTFLAGFWASNTLISGPNNQKVDLSSNESDSGRFGLGEYGELLRYVALKHGVAFLNAHLSNDASGGVSTGLDFQTIVPALIVALQSAEGRCREAAVECLKLLRQAAEKKFSAVYKFDVVYGRKESDLQYLEQGDVKKYLGGLIENRDSFVLDGQSVGLFHRQHLGYQKTDKKKESEYKHRVLCYLLSHINTIPSISSQIALLKSIEAISDPAKVVLLLPSLKALLSVDSQSEARDLVQQEYADLLVAGFDGTLVRELNGSETKGEDSVWSVYVKLMRKYFSPGAPKSVREVLSNALTNGVFAGLKFERQVEVCEILLEIGNQSIDAQTYCKALLATLVRGTPLIVHLLTSLQPHVAGTTPRVKRAKTSSEESNPIPSLTVLLESLSEEALQGSLELVSALLDTLNKVVASKSGTELDGNYVEQLLMSAIEIASDKITEVPNLRPSAIRLDILVELIRVSSNPQTFHQALLLMASLARLAPDSIHHNIMPVFTFMGSNVFYRDDSYSFRVVQKTIENIVPVMVSSLKQGETQSVDLYKKSKEFLMIFTDAANHIPRHRRNNFYTHLINVLGSQDFLAPISMLLVEKLANKVVRQTADDLQTTLSLPTAVLQHHPPNLQLHTLTEIVKETQRLAKRMVQPTSTETGFLDIREEEHSASPAVHLKRVSQALIIFVGHALRTSPNSSQPLRGAPGMGELVASLIELATLGTSLSDGKLEDITQAARLALNHALCVMSAMDFLKAIASMLQSSEQIQLGALDLLAARISGISEEARQQVTSVMIQIIDQIRGIISSRASTPRIKPAFAALASIGGSLCAGEESAVTTTIPSIVAAIKTEALTTSALAALSPLPAKLGPRLIPYFRDIVQTSVGVLRQPEHESTSIHTDAVSVLTGLLTSIPQFWGNAEFTLVLNLYVEQRSTQGKVQSATSKLVKAIAKKAAPKTLIPVVIEMWGPIKKSANSQQVTGYFDIIGRVLRAAPRDVITEMLRPLFTLFLEALGTVADMENGEAESRVIAAFRELVVKLNEAAFRPLFRRLYDWAFASEATSFPRKITFLHLYLGLLEFFKGLMTSYMSFLLRPSLEVLKHPMLTEDDHHTLWVCIVEVINKTLDFDDGAYWRDDKLREISTLLVKQLPACVETGEPASRTLLRECFTALIDNVTDDTLLKSINLNLLMHTRSEDVQTKLFALSCSIALWQGHGNKLAGFAAETATFISECTEDENDIVVQESLSLKNAVESITGSIEGL</sequence>
<evidence type="ECO:0000313" key="1">
    <source>
        <dbReference type="EMBL" id="TFK71529.1"/>
    </source>
</evidence>
<name>A0ACD3B0N4_9AGAR</name>
<accession>A0ACD3B0N4</accession>
<organism evidence="1 2">
    <name type="scientific">Pluteus cervinus</name>
    <dbReference type="NCBI Taxonomy" id="181527"/>
    <lineage>
        <taxon>Eukaryota</taxon>
        <taxon>Fungi</taxon>
        <taxon>Dikarya</taxon>
        <taxon>Basidiomycota</taxon>
        <taxon>Agaricomycotina</taxon>
        <taxon>Agaricomycetes</taxon>
        <taxon>Agaricomycetidae</taxon>
        <taxon>Agaricales</taxon>
        <taxon>Pluteineae</taxon>
        <taxon>Pluteaceae</taxon>
        <taxon>Pluteus</taxon>
    </lineage>
</organism>
<gene>
    <name evidence="1" type="ORF">BDN72DRAFT_432062</name>
</gene>